<name>A0A4D8RVH8_METPR</name>
<proteinExistence type="predicted"/>
<keyword evidence="2" id="KW-1185">Reference proteome</keyword>
<protein>
    <submittedName>
        <fullName evidence="1">Uncharacterized protein</fullName>
    </submittedName>
</protein>
<organism evidence="1 2">
    <name type="scientific">Metallosphaera prunae</name>
    <dbReference type="NCBI Taxonomy" id="47304"/>
    <lineage>
        <taxon>Archaea</taxon>
        <taxon>Thermoproteota</taxon>
        <taxon>Thermoprotei</taxon>
        <taxon>Sulfolobales</taxon>
        <taxon>Sulfolobaceae</taxon>
        <taxon>Metallosphaera</taxon>
    </lineage>
</organism>
<dbReference type="EMBL" id="CP031156">
    <property type="protein sequence ID" value="QCO29764.1"/>
    <property type="molecule type" value="Genomic_DNA"/>
</dbReference>
<reference evidence="1 2" key="1">
    <citation type="submission" date="2018-07" db="EMBL/GenBank/DDBJ databases">
        <title>Complete Genome Sequences of Extremely Thermoacidophilic, Metal-Mobilizing Type-Strain Members of the Archaeal Family Sulfolobaceae: Acidianus brierleyi DSM-1651T, Acidianus sulfidivorans DSM-18786T, Metallosphaera hakonensis DSM-7519T, and Metallosphaera prunae DSM-10039T.</title>
        <authorList>
            <person name="Counts J.A."/>
            <person name="Kelly R.M."/>
        </authorList>
    </citation>
    <scope>NUCLEOTIDE SEQUENCE [LARGE SCALE GENOMIC DNA]</scope>
    <source>
        <strain evidence="1 2">Ron 12/II</strain>
    </source>
</reference>
<evidence type="ECO:0000313" key="2">
    <source>
        <dbReference type="Proteomes" id="UP000298568"/>
    </source>
</evidence>
<accession>A0A4D8RVH8</accession>
<dbReference type="AlphaFoldDB" id="A0A4D8RVH8"/>
<gene>
    <name evidence="1" type="ORF">DFR88_04010</name>
</gene>
<dbReference type="Proteomes" id="UP000298568">
    <property type="component" value="Chromosome"/>
</dbReference>
<sequence length="133" mass="14687">MDEITALETEGYHLATGDSSCNAIFVTTPGLALDITLSRLSDTCESLLNSVSPLSKASIKALVVNMVRTRLEMDRISVNGKEVKVIQIPFIKELLFNGFANSSVTPDLTELIRLVENEIAESRRTKNFETIVR</sequence>
<evidence type="ECO:0000313" key="1">
    <source>
        <dbReference type="EMBL" id="QCO29764.1"/>
    </source>
</evidence>
<dbReference type="KEGG" id="mpru:DFR88_04010"/>